<dbReference type="Gene3D" id="3.20.20.70">
    <property type="entry name" value="Aldolase class I"/>
    <property type="match status" value="1"/>
</dbReference>
<dbReference type="Proteomes" id="UP000306912">
    <property type="component" value="Unassembled WGS sequence"/>
</dbReference>
<comment type="cofactor">
    <cofactor evidence="1">
        <name>[4Fe-4S] cluster</name>
        <dbReference type="ChEBI" id="CHEBI:49883"/>
    </cofactor>
</comment>
<dbReference type="AlphaFoldDB" id="A0A5R8QC88"/>
<evidence type="ECO:0000256" key="4">
    <source>
        <dbReference type="ARBA" id="ARBA00022723"/>
    </source>
</evidence>
<gene>
    <name evidence="8" type="primary">nrdG</name>
    <name evidence="8" type="ORF">FEZ08_07075</name>
</gene>
<evidence type="ECO:0000256" key="7">
    <source>
        <dbReference type="PIRNR" id="PIRNR000368"/>
    </source>
</evidence>
<dbReference type="InterPro" id="IPR034457">
    <property type="entry name" value="Organic_radical-activating"/>
</dbReference>
<evidence type="ECO:0000256" key="1">
    <source>
        <dbReference type="ARBA" id="ARBA00001966"/>
    </source>
</evidence>
<dbReference type="SFLD" id="SFLDS00029">
    <property type="entry name" value="Radical_SAM"/>
    <property type="match status" value="1"/>
</dbReference>
<dbReference type="EMBL" id="VBWP01000005">
    <property type="protein sequence ID" value="TLG73886.1"/>
    <property type="molecule type" value="Genomic_DNA"/>
</dbReference>
<keyword evidence="5" id="KW-0408">Iron</keyword>
<evidence type="ECO:0000313" key="9">
    <source>
        <dbReference type="Proteomes" id="UP000306912"/>
    </source>
</evidence>
<dbReference type="NCBIfam" id="TIGR02491">
    <property type="entry name" value="NrdG"/>
    <property type="match status" value="1"/>
</dbReference>
<comment type="similarity">
    <text evidence="7">Belongs to the organic radical-activating enzymes family.</text>
</comment>
<evidence type="ECO:0000256" key="6">
    <source>
        <dbReference type="ARBA" id="ARBA00023014"/>
    </source>
</evidence>
<reference evidence="8 9" key="1">
    <citation type="submission" date="2019-05" db="EMBL/GenBank/DDBJ databases">
        <title>Culicoidintestinum kansasii gen. nov., sp. nov. from the gastrointestinal tract of the biting midge, Culicoides sonorensis.</title>
        <authorList>
            <person name="Neupane S."/>
            <person name="Ghosh A."/>
            <person name="Gunther S."/>
            <person name="Martin K."/>
            <person name="Zurek L."/>
        </authorList>
    </citation>
    <scope>NUCLEOTIDE SEQUENCE [LARGE SCALE GENOMIC DNA]</scope>
    <source>
        <strain evidence="8 9">CS-1</strain>
    </source>
</reference>
<name>A0A5R8QC88_9FIRM</name>
<dbReference type="GO" id="GO:0004748">
    <property type="term" value="F:ribonucleoside-diphosphate reductase activity, thioredoxin disulfide as acceptor"/>
    <property type="evidence" value="ECO:0007669"/>
    <property type="project" value="TreeGrafter"/>
</dbReference>
<dbReference type="InParanoid" id="A0A5R8QC88"/>
<proteinExistence type="inferred from homology"/>
<evidence type="ECO:0000256" key="3">
    <source>
        <dbReference type="ARBA" id="ARBA00022691"/>
    </source>
</evidence>
<dbReference type="OrthoDB" id="9782387at2"/>
<evidence type="ECO:0000256" key="5">
    <source>
        <dbReference type="ARBA" id="ARBA00023004"/>
    </source>
</evidence>
<dbReference type="PANTHER" id="PTHR30352">
    <property type="entry name" value="PYRUVATE FORMATE-LYASE-ACTIVATING ENZYME"/>
    <property type="match status" value="1"/>
</dbReference>
<keyword evidence="9" id="KW-1185">Reference proteome</keyword>
<comment type="caution">
    <text evidence="8">The sequence shown here is derived from an EMBL/GenBank/DDBJ whole genome shotgun (WGS) entry which is preliminary data.</text>
</comment>
<dbReference type="GO" id="GO:0043365">
    <property type="term" value="F:[formate-C-acetyltransferase]-activating enzyme activity"/>
    <property type="evidence" value="ECO:0007669"/>
    <property type="project" value="InterPro"/>
</dbReference>
<accession>A0A5R8QC88</accession>
<dbReference type="EC" id="1.97.1.-" evidence="7"/>
<keyword evidence="2" id="KW-0004">4Fe-4S</keyword>
<dbReference type="PANTHER" id="PTHR30352:SF2">
    <property type="entry name" value="ANAEROBIC RIBONUCLEOSIDE-TRIPHOSPHATE REDUCTASE-ACTIVATING PROTEIN"/>
    <property type="match status" value="1"/>
</dbReference>
<dbReference type="GO" id="GO:0051539">
    <property type="term" value="F:4 iron, 4 sulfur cluster binding"/>
    <property type="evidence" value="ECO:0007669"/>
    <property type="project" value="UniProtKB-KW"/>
</dbReference>
<sequence length="171" mass="19561">MVLAPTDLNYKLRVLNIYKETIADGFGLRYSIYFAGCVHACPGCHNQSSWSPRGGLLLTDKWLEEIIQEVNANPLLDGITLSGGDPFYCPPELLRFLKAFKAKSNHTVWCYTGYCYEELLEDEQRKACLPCIDVLVDGRFEIDKFDPYLKFRGSSNQRIIHLKNGQIDFIE</sequence>
<dbReference type="SFLD" id="SFLDG01063">
    <property type="entry name" value="activating_enzymes__group_1"/>
    <property type="match status" value="1"/>
</dbReference>
<dbReference type="RefSeq" id="WP_138191025.1">
    <property type="nucleotide sequence ID" value="NZ_VBWP01000005.1"/>
</dbReference>
<dbReference type="InterPro" id="IPR007197">
    <property type="entry name" value="rSAM"/>
</dbReference>
<keyword evidence="3" id="KW-0949">S-adenosyl-L-methionine</keyword>
<dbReference type="Pfam" id="PF13353">
    <property type="entry name" value="Fer4_12"/>
    <property type="match status" value="1"/>
</dbReference>
<dbReference type="SFLD" id="SFLDG01066">
    <property type="entry name" value="organic_radical-activating_enz"/>
    <property type="match status" value="1"/>
</dbReference>
<evidence type="ECO:0000256" key="2">
    <source>
        <dbReference type="ARBA" id="ARBA00022485"/>
    </source>
</evidence>
<dbReference type="GO" id="GO:0046872">
    <property type="term" value="F:metal ion binding"/>
    <property type="evidence" value="ECO:0007669"/>
    <property type="project" value="UniProtKB-KW"/>
</dbReference>
<protein>
    <recommendedName>
        <fullName evidence="7">Anaerobic ribonucleoside-triphosphate reductase-activating protein</fullName>
        <ecNumber evidence="7">1.97.1.-</ecNumber>
    </recommendedName>
</protein>
<dbReference type="PIRSF" id="PIRSF000368">
    <property type="entry name" value="NrdG"/>
    <property type="match status" value="1"/>
</dbReference>
<dbReference type="InterPro" id="IPR058240">
    <property type="entry name" value="rSAM_sf"/>
</dbReference>
<keyword evidence="7" id="KW-0560">Oxidoreductase</keyword>
<keyword evidence="4" id="KW-0479">Metal-binding</keyword>
<dbReference type="InterPro" id="IPR012837">
    <property type="entry name" value="NrdG"/>
</dbReference>
<dbReference type="SFLD" id="SFLDF00299">
    <property type="entry name" value="anaerobic_ribonucleoside-triph"/>
    <property type="match status" value="1"/>
</dbReference>
<dbReference type="SUPFAM" id="SSF102114">
    <property type="entry name" value="Radical SAM enzymes"/>
    <property type="match status" value="1"/>
</dbReference>
<keyword evidence="6" id="KW-0411">Iron-sulfur</keyword>
<dbReference type="InterPro" id="IPR013785">
    <property type="entry name" value="Aldolase_TIM"/>
</dbReference>
<organism evidence="8 9">
    <name type="scientific">Culicoidibacter larvae</name>
    <dbReference type="NCBI Taxonomy" id="2579976"/>
    <lineage>
        <taxon>Bacteria</taxon>
        <taxon>Bacillati</taxon>
        <taxon>Bacillota</taxon>
        <taxon>Culicoidibacteria</taxon>
        <taxon>Culicoidibacterales</taxon>
        <taxon>Culicoidibacteraceae</taxon>
        <taxon>Culicoidibacter</taxon>
    </lineage>
</organism>
<comment type="function">
    <text evidence="7">Activation of anaerobic ribonucleoside-triphosphate reductase under anaerobic conditions by generation of an organic free radical, using S-adenosylmethionine and reduced flavodoxin as cosubstrates to produce 5'-deoxy-adenosine.</text>
</comment>
<evidence type="ECO:0000313" key="8">
    <source>
        <dbReference type="EMBL" id="TLG73886.1"/>
    </source>
</evidence>